<gene>
    <name evidence="2" type="ORF">SAMN04488690_4143</name>
</gene>
<proteinExistence type="predicted"/>
<name>A0A1W1H443_9GAMM</name>
<dbReference type="EMBL" id="FWEU01000008">
    <property type="protein sequence ID" value="SLM26376.1"/>
    <property type="molecule type" value="Genomic_DNA"/>
</dbReference>
<organism evidence="2 3">
    <name type="scientific">Stenotrophomonas indicatrix</name>
    <dbReference type="NCBI Taxonomy" id="2045451"/>
    <lineage>
        <taxon>Bacteria</taxon>
        <taxon>Pseudomonadati</taxon>
        <taxon>Pseudomonadota</taxon>
        <taxon>Gammaproteobacteria</taxon>
        <taxon>Lysobacterales</taxon>
        <taxon>Lysobacteraceae</taxon>
        <taxon>Stenotrophomonas</taxon>
    </lineage>
</organism>
<dbReference type="InterPro" id="IPR049503">
    <property type="entry name" value="AbiJ_NTD4"/>
</dbReference>
<evidence type="ECO:0000259" key="1">
    <source>
        <dbReference type="Pfam" id="PF18863"/>
    </source>
</evidence>
<feature type="domain" description="HEPN AbiJ-N-terminal" evidence="1">
    <location>
        <begin position="3"/>
        <end position="146"/>
    </location>
</feature>
<dbReference type="Pfam" id="PF18863">
    <property type="entry name" value="AbiJ_NTD4"/>
    <property type="match status" value="1"/>
</dbReference>
<dbReference type="AlphaFoldDB" id="A0A1W1H443"/>
<sequence length="270" mass="30128">MKPFSERFGYTAPEPDVTIREDAPDVLRGSVSVAAGRAGLQPKEMRQIVCEALSEPTDPNNWSDPNVIDETNRLLENCHWFEVYEVIEHLAQALQRRPGRFGDRSPLDVFADSVNKVFRKAGIGWQLIGVEITMRGSEVFEQAVREGRDKLWSAGKQTTAKQLHEALQDLSRRPNPDITGAIQHALAALECISRDCAMTEDTLGDVVKRNRDLFPAPLGDVVAKMWGYSSNTGRHLLEGKEPTFEEAELMVGLSGVLCRYLARKHGAMQL</sequence>
<dbReference type="RefSeq" id="WP_080150785.1">
    <property type="nucleotide sequence ID" value="NZ_FWEU01000008.1"/>
</dbReference>
<reference evidence="3" key="1">
    <citation type="submission" date="2016-10" db="EMBL/GenBank/DDBJ databases">
        <authorList>
            <person name="Varghese N."/>
        </authorList>
    </citation>
    <scope>NUCLEOTIDE SEQUENCE [LARGE SCALE GENOMIC DNA]</scope>
    <source>
        <strain evidence="3">92MFCol6.1</strain>
    </source>
</reference>
<protein>
    <recommendedName>
        <fullName evidence="1">HEPN AbiJ-N-terminal domain-containing protein</fullName>
    </recommendedName>
</protein>
<accession>A0A1W1H443</accession>
<evidence type="ECO:0000313" key="2">
    <source>
        <dbReference type="EMBL" id="SLM26376.1"/>
    </source>
</evidence>
<dbReference type="Proteomes" id="UP000191133">
    <property type="component" value="Unassembled WGS sequence"/>
</dbReference>
<evidence type="ECO:0000313" key="3">
    <source>
        <dbReference type="Proteomes" id="UP000191133"/>
    </source>
</evidence>